<feature type="compositionally biased region" description="Polar residues" evidence="1">
    <location>
        <begin position="8"/>
        <end position="20"/>
    </location>
</feature>
<name>A0A9D4KRZ0_DREPO</name>
<feature type="compositionally biased region" description="Basic and acidic residues" evidence="1">
    <location>
        <begin position="32"/>
        <end position="44"/>
    </location>
</feature>
<sequence length="162" mass="18401">MLKFDANKPTNTQGKNNISPSGRAGGWAGGRADGRTDTQTDRQTHRQTKNNISRIIRSRGIKRFSFVNVASRLVTHDQVFWHILTKFYQNRMIKDASRGFQRFNLVELQYVKTDILTRTNAPPPGGHVFQATGTIFELVRDIIGINLLTKFHDDWTINVASS</sequence>
<protein>
    <submittedName>
        <fullName evidence="2">Uncharacterized protein</fullName>
    </submittedName>
</protein>
<organism evidence="2 3">
    <name type="scientific">Dreissena polymorpha</name>
    <name type="common">Zebra mussel</name>
    <name type="synonym">Mytilus polymorpha</name>
    <dbReference type="NCBI Taxonomy" id="45954"/>
    <lineage>
        <taxon>Eukaryota</taxon>
        <taxon>Metazoa</taxon>
        <taxon>Spiralia</taxon>
        <taxon>Lophotrochozoa</taxon>
        <taxon>Mollusca</taxon>
        <taxon>Bivalvia</taxon>
        <taxon>Autobranchia</taxon>
        <taxon>Heteroconchia</taxon>
        <taxon>Euheterodonta</taxon>
        <taxon>Imparidentia</taxon>
        <taxon>Neoheterodontei</taxon>
        <taxon>Myida</taxon>
        <taxon>Dreissenoidea</taxon>
        <taxon>Dreissenidae</taxon>
        <taxon>Dreissena</taxon>
    </lineage>
</organism>
<keyword evidence="3" id="KW-1185">Reference proteome</keyword>
<proteinExistence type="predicted"/>
<evidence type="ECO:0000313" key="2">
    <source>
        <dbReference type="EMBL" id="KAH3844474.1"/>
    </source>
</evidence>
<accession>A0A9D4KRZ0</accession>
<dbReference type="AlphaFoldDB" id="A0A9D4KRZ0"/>
<evidence type="ECO:0000256" key="1">
    <source>
        <dbReference type="SAM" id="MobiDB-lite"/>
    </source>
</evidence>
<reference evidence="2" key="2">
    <citation type="submission" date="2020-11" db="EMBL/GenBank/DDBJ databases">
        <authorList>
            <person name="McCartney M.A."/>
            <person name="Auch B."/>
            <person name="Kono T."/>
            <person name="Mallez S."/>
            <person name="Becker A."/>
            <person name="Gohl D.M."/>
            <person name="Silverstein K.A.T."/>
            <person name="Koren S."/>
            <person name="Bechman K.B."/>
            <person name="Herman A."/>
            <person name="Abrahante J.E."/>
            <person name="Garbe J."/>
        </authorList>
    </citation>
    <scope>NUCLEOTIDE SEQUENCE</scope>
    <source>
        <strain evidence="2">Duluth1</strain>
        <tissue evidence="2">Whole animal</tissue>
    </source>
</reference>
<reference evidence="2" key="1">
    <citation type="journal article" date="2019" name="bioRxiv">
        <title>The Genome of the Zebra Mussel, Dreissena polymorpha: A Resource for Invasive Species Research.</title>
        <authorList>
            <person name="McCartney M.A."/>
            <person name="Auch B."/>
            <person name="Kono T."/>
            <person name="Mallez S."/>
            <person name="Zhang Y."/>
            <person name="Obille A."/>
            <person name="Becker A."/>
            <person name="Abrahante J.E."/>
            <person name="Garbe J."/>
            <person name="Badalamenti J.P."/>
            <person name="Herman A."/>
            <person name="Mangelson H."/>
            <person name="Liachko I."/>
            <person name="Sullivan S."/>
            <person name="Sone E.D."/>
            <person name="Koren S."/>
            <person name="Silverstein K.A.T."/>
            <person name="Beckman K.B."/>
            <person name="Gohl D.M."/>
        </authorList>
    </citation>
    <scope>NUCLEOTIDE SEQUENCE</scope>
    <source>
        <strain evidence="2">Duluth1</strain>
        <tissue evidence="2">Whole animal</tissue>
    </source>
</reference>
<dbReference type="EMBL" id="JAIWYP010000003">
    <property type="protein sequence ID" value="KAH3844474.1"/>
    <property type="molecule type" value="Genomic_DNA"/>
</dbReference>
<gene>
    <name evidence="2" type="ORF">DPMN_086732</name>
</gene>
<evidence type="ECO:0000313" key="3">
    <source>
        <dbReference type="Proteomes" id="UP000828390"/>
    </source>
</evidence>
<feature type="region of interest" description="Disordered" evidence="1">
    <location>
        <begin position="1"/>
        <end position="50"/>
    </location>
</feature>
<dbReference type="Proteomes" id="UP000828390">
    <property type="component" value="Unassembled WGS sequence"/>
</dbReference>
<comment type="caution">
    <text evidence="2">The sequence shown here is derived from an EMBL/GenBank/DDBJ whole genome shotgun (WGS) entry which is preliminary data.</text>
</comment>